<evidence type="ECO:0000313" key="3">
    <source>
        <dbReference type="EMBL" id="KAG6513539.1"/>
    </source>
</evidence>
<evidence type="ECO:0000256" key="2">
    <source>
        <dbReference type="SAM" id="SignalP"/>
    </source>
</evidence>
<evidence type="ECO:0000256" key="1">
    <source>
        <dbReference type="SAM" id="Phobius"/>
    </source>
</evidence>
<organism evidence="3 4">
    <name type="scientific">Zingiber officinale</name>
    <name type="common">Ginger</name>
    <name type="synonym">Amomum zingiber</name>
    <dbReference type="NCBI Taxonomy" id="94328"/>
    <lineage>
        <taxon>Eukaryota</taxon>
        <taxon>Viridiplantae</taxon>
        <taxon>Streptophyta</taxon>
        <taxon>Embryophyta</taxon>
        <taxon>Tracheophyta</taxon>
        <taxon>Spermatophyta</taxon>
        <taxon>Magnoliopsida</taxon>
        <taxon>Liliopsida</taxon>
        <taxon>Zingiberales</taxon>
        <taxon>Zingiberaceae</taxon>
        <taxon>Zingiber</taxon>
    </lineage>
</organism>
<dbReference type="AlphaFoldDB" id="A0A8J5H1I3"/>
<name>A0A8J5H1I3_ZINOF</name>
<gene>
    <name evidence="3" type="ORF">ZIOFF_023871</name>
</gene>
<feature type="signal peptide" evidence="2">
    <location>
        <begin position="1"/>
        <end position="26"/>
    </location>
</feature>
<proteinExistence type="predicted"/>
<dbReference type="EMBL" id="JACMSC010000007">
    <property type="protein sequence ID" value="KAG6513539.1"/>
    <property type="molecule type" value="Genomic_DNA"/>
</dbReference>
<feature type="transmembrane region" description="Helical" evidence="1">
    <location>
        <begin position="84"/>
        <end position="107"/>
    </location>
</feature>
<dbReference type="SUPFAM" id="SSF53187">
    <property type="entry name" value="Zn-dependent exopeptidases"/>
    <property type="match status" value="1"/>
</dbReference>
<dbReference type="Proteomes" id="UP000734854">
    <property type="component" value="Unassembled WGS sequence"/>
</dbReference>
<reference evidence="3 4" key="1">
    <citation type="submission" date="2020-08" db="EMBL/GenBank/DDBJ databases">
        <title>Plant Genome Project.</title>
        <authorList>
            <person name="Zhang R.-G."/>
        </authorList>
    </citation>
    <scope>NUCLEOTIDE SEQUENCE [LARGE SCALE GENOMIC DNA]</scope>
    <source>
        <tissue evidence="3">Rhizome</tissue>
    </source>
</reference>
<keyword evidence="4" id="KW-1185">Reference proteome</keyword>
<keyword evidence="1" id="KW-0472">Membrane</keyword>
<protein>
    <submittedName>
        <fullName evidence="3">Uncharacterized protein</fullName>
    </submittedName>
</protein>
<accession>A0A8J5H1I3</accession>
<feature type="chain" id="PRO_5035284635" evidence="2">
    <location>
        <begin position="27"/>
        <end position="294"/>
    </location>
</feature>
<dbReference type="Gene3D" id="3.40.630.10">
    <property type="entry name" value="Zn peptidases"/>
    <property type="match status" value="1"/>
</dbReference>
<evidence type="ECO:0000313" key="4">
    <source>
        <dbReference type="Proteomes" id="UP000734854"/>
    </source>
</evidence>
<comment type="caution">
    <text evidence="3">The sequence shown here is derived from an EMBL/GenBank/DDBJ whole genome shotgun (WGS) entry which is preliminary data.</text>
</comment>
<keyword evidence="1" id="KW-0812">Transmembrane</keyword>
<sequence>MASKHSALSNALLLSLLLLVTSGSGARCNHQISELNLGCDSYVEVLECKDTDVRGGPCLLASLGPPLSCITNPSHMKNMVRSFFLFRAAVALGLVSCSLVALAANLSEEWGSHHGRRSSERIGPAARWLRGLLGGKKTGVGELPADHKEKRRWGFGKSSLSLSVSLDCRSDWRTLQRVSLPKCCLVKLFSDALLKEIKVTVVRHPDTLTMETIKAGNKGYAAEILVVTYNRHTEDVDDQSKFRKLLSFGQHGRELITSEVAWQLLSILAKERNMQRVDLMFFQKLLDNLVIKVT</sequence>
<keyword evidence="2" id="KW-0732">Signal</keyword>
<keyword evidence="1" id="KW-1133">Transmembrane helix</keyword>